<dbReference type="SUPFAM" id="SSF48371">
    <property type="entry name" value="ARM repeat"/>
    <property type="match status" value="1"/>
</dbReference>
<dbReference type="EMBL" id="JACEFO010001965">
    <property type="protein sequence ID" value="KAF8691219.1"/>
    <property type="molecule type" value="Genomic_DNA"/>
</dbReference>
<dbReference type="AlphaFoldDB" id="A0A835EEG6"/>
<sequence>MNHFFAPGALVAYYEDNSGHEDTTDIRQQRVSYDSSQVQQFGGTSDNVHTYASAFNNQMGTPHVNPTFRLMHIKDQVVAFCADANGSRFIQQAIEVATIEEIVMVYEEITPYVCMLSIDVFGNHAIQKILNHGPQLYKRIFINHLMGHVFGLSLHMYGCRVIQKVFDVAEQDQRLEMAKELSSKVLICVCDKFANYVIQKCMECLPSKNIEFIFQSLRGKVAALSTHAYGWHVVKKMLAYSSHSPEIHHMVTAEIIESAKVLSADQYGNYVVQHLLEHGSPIKRSMMVTEFVGRIVTMSYNKHASNVIDKCLTFGCDRDRQVITNEIISTGGAEHFDDLIMVGVLDMMIHPYASLVIQKMVETAEEQKICMLLGVAWSKSNMDNLKRNQHGRHVIAAMEKFIAAKGKHASLLCPCHHL</sequence>
<feature type="repeat" description="Pumilio" evidence="3">
    <location>
        <begin position="338"/>
        <end position="374"/>
    </location>
</feature>
<keyword evidence="2" id="KW-0810">Translation regulation</keyword>
<dbReference type="GO" id="GO:0006417">
    <property type="term" value="P:regulation of translation"/>
    <property type="evidence" value="ECO:0007669"/>
    <property type="project" value="UniProtKB-KW"/>
</dbReference>
<dbReference type="InterPro" id="IPR011989">
    <property type="entry name" value="ARM-like"/>
</dbReference>
<protein>
    <recommendedName>
        <fullName evidence="4">PUM-HD domain-containing protein</fullName>
    </recommendedName>
</protein>
<dbReference type="PANTHER" id="PTHR12537">
    <property type="entry name" value="RNA BINDING PROTEIN PUMILIO-RELATED"/>
    <property type="match status" value="1"/>
</dbReference>
<dbReference type="PROSITE" id="PS50302">
    <property type="entry name" value="PUM"/>
    <property type="match status" value="8"/>
</dbReference>
<keyword evidence="1" id="KW-0677">Repeat</keyword>
<feature type="repeat" description="Pumilio" evidence="3">
    <location>
        <begin position="72"/>
        <end position="107"/>
    </location>
</feature>
<dbReference type="CDD" id="cd07920">
    <property type="entry name" value="Pumilio"/>
    <property type="match status" value="1"/>
</dbReference>
<feature type="repeat" description="Pumilio" evidence="3">
    <location>
        <begin position="254"/>
        <end position="289"/>
    </location>
</feature>
<evidence type="ECO:0000256" key="2">
    <source>
        <dbReference type="ARBA" id="ARBA00022845"/>
    </source>
</evidence>
<feature type="repeat" description="Pumilio" evidence="3">
    <location>
        <begin position="144"/>
        <end position="179"/>
    </location>
</feature>
<name>A0A835EEG6_9POAL</name>
<dbReference type="InterPro" id="IPR016024">
    <property type="entry name" value="ARM-type_fold"/>
</dbReference>
<evidence type="ECO:0000256" key="1">
    <source>
        <dbReference type="ARBA" id="ARBA00022737"/>
    </source>
</evidence>
<comment type="caution">
    <text evidence="5">The sequence shown here is derived from an EMBL/GenBank/DDBJ whole genome shotgun (WGS) entry which is preliminary data.</text>
</comment>
<accession>A0A835EEG6</accession>
<feature type="repeat" description="Pumilio" evidence="3">
    <location>
        <begin position="216"/>
        <end position="252"/>
    </location>
</feature>
<feature type="repeat" description="Pumilio" evidence="3">
    <location>
        <begin position="108"/>
        <end position="143"/>
    </location>
</feature>
<dbReference type="PROSITE" id="PS50303">
    <property type="entry name" value="PUM_HD"/>
    <property type="match status" value="1"/>
</dbReference>
<dbReference type="Pfam" id="PF00806">
    <property type="entry name" value="PUF"/>
    <property type="match status" value="8"/>
</dbReference>
<evidence type="ECO:0000259" key="4">
    <source>
        <dbReference type="PROSITE" id="PS50303"/>
    </source>
</evidence>
<dbReference type="PANTHER" id="PTHR12537:SF127">
    <property type="entry name" value="PUMILIO HOMOLOG 3"/>
    <property type="match status" value="1"/>
</dbReference>
<organism evidence="5 6">
    <name type="scientific">Digitaria exilis</name>
    <dbReference type="NCBI Taxonomy" id="1010633"/>
    <lineage>
        <taxon>Eukaryota</taxon>
        <taxon>Viridiplantae</taxon>
        <taxon>Streptophyta</taxon>
        <taxon>Embryophyta</taxon>
        <taxon>Tracheophyta</taxon>
        <taxon>Spermatophyta</taxon>
        <taxon>Magnoliopsida</taxon>
        <taxon>Liliopsida</taxon>
        <taxon>Poales</taxon>
        <taxon>Poaceae</taxon>
        <taxon>PACMAD clade</taxon>
        <taxon>Panicoideae</taxon>
        <taxon>Panicodae</taxon>
        <taxon>Paniceae</taxon>
        <taxon>Anthephorinae</taxon>
        <taxon>Digitaria</taxon>
    </lineage>
</organism>
<dbReference type="SMART" id="SM00025">
    <property type="entry name" value="Pumilio"/>
    <property type="match status" value="8"/>
</dbReference>
<feature type="repeat" description="Pumilio" evidence="3">
    <location>
        <begin position="180"/>
        <end position="215"/>
    </location>
</feature>
<feature type="domain" description="PUM-HD" evidence="4">
    <location>
        <begin position="50"/>
        <end position="402"/>
    </location>
</feature>
<gene>
    <name evidence="5" type="ORF">HU200_040339</name>
</gene>
<dbReference type="Proteomes" id="UP000636709">
    <property type="component" value="Unassembled WGS sequence"/>
</dbReference>
<evidence type="ECO:0000313" key="5">
    <source>
        <dbReference type="EMBL" id="KAF8691219.1"/>
    </source>
</evidence>
<dbReference type="GO" id="GO:0003729">
    <property type="term" value="F:mRNA binding"/>
    <property type="evidence" value="ECO:0007669"/>
    <property type="project" value="TreeGrafter"/>
</dbReference>
<dbReference type="InterPro" id="IPR001313">
    <property type="entry name" value="Pumilio_RNA-bd_rpt"/>
</dbReference>
<dbReference type="Gene3D" id="1.25.10.10">
    <property type="entry name" value="Leucine-rich Repeat Variant"/>
    <property type="match status" value="1"/>
</dbReference>
<dbReference type="InterPro" id="IPR033133">
    <property type="entry name" value="PUM-HD"/>
</dbReference>
<reference evidence="5" key="1">
    <citation type="submission" date="2020-07" db="EMBL/GenBank/DDBJ databases">
        <title>Genome sequence and genetic diversity analysis of an under-domesticated orphan crop, white fonio (Digitaria exilis).</title>
        <authorList>
            <person name="Bennetzen J.L."/>
            <person name="Chen S."/>
            <person name="Ma X."/>
            <person name="Wang X."/>
            <person name="Yssel A.E.J."/>
            <person name="Chaluvadi S.R."/>
            <person name="Johnson M."/>
            <person name="Gangashetty P."/>
            <person name="Hamidou F."/>
            <person name="Sanogo M.D."/>
            <person name="Zwaenepoel A."/>
            <person name="Wallace J."/>
            <person name="Van De Peer Y."/>
            <person name="Van Deynze A."/>
        </authorList>
    </citation>
    <scope>NUCLEOTIDE SEQUENCE</scope>
    <source>
        <tissue evidence="5">Leaves</tissue>
    </source>
</reference>
<proteinExistence type="predicted"/>
<dbReference type="GO" id="GO:0005737">
    <property type="term" value="C:cytoplasm"/>
    <property type="evidence" value="ECO:0007669"/>
    <property type="project" value="TreeGrafter"/>
</dbReference>
<feature type="repeat" description="Pumilio" evidence="3">
    <location>
        <begin position="290"/>
        <end position="325"/>
    </location>
</feature>
<dbReference type="OrthoDB" id="668540at2759"/>
<dbReference type="InterPro" id="IPR033712">
    <property type="entry name" value="Pumilio_RNA-bd"/>
</dbReference>
<evidence type="ECO:0000313" key="6">
    <source>
        <dbReference type="Proteomes" id="UP000636709"/>
    </source>
</evidence>
<keyword evidence="6" id="KW-1185">Reference proteome</keyword>
<evidence type="ECO:0000256" key="3">
    <source>
        <dbReference type="PROSITE-ProRule" id="PRU00317"/>
    </source>
</evidence>